<protein>
    <recommendedName>
        <fullName evidence="3">Secreted protein</fullName>
    </recommendedName>
</protein>
<organism evidence="1 2">
    <name type="scientific">Xanthomonas nasturtii</name>
    <dbReference type="NCBI Taxonomy" id="1843581"/>
    <lineage>
        <taxon>Bacteria</taxon>
        <taxon>Pseudomonadati</taxon>
        <taxon>Pseudomonadota</taxon>
        <taxon>Gammaproteobacteria</taxon>
        <taxon>Lysobacterales</taxon>
        <taxon>Lysobacteraceae</taxon>
        <taxon>Xanthomonas</taxon>
    </lineage>
</organism>
<reference evidence="1" key="1">
    <citation type="submission" date="2022-04" db="EMBL/GenBank/DDBJ databases">
        <title>Genomic comparison of 19 strains of Xanthomonas nasturtii, a newly emerging watercress pathogen.</title>
        <authorList>
            <person name="Harrison J."/>
            <person name="Greer S."/>
            <person name="Hussain R."/>
            <person name="Lascelles D."/>
            <person name="Roberts M."/>
            <person name="Carter B."/>
            <person name="Bryning A."/>
            <person name="Carroll S."/>
            <person name="Aspin A."/>
            <person name="Cruz L."/>
            <person name="Cruz J."/>
            <person name="Grant M."/>
            <person name="Vicente J."/>
            <person name="Studholme D.J."/>
        </authorList>
    </citation>
    <scope>NUCLEOTIDE SEQUENCE</scope>
    <source>
        <strain evidence="1">10016B</strain>
    </source>
</reference>
<keyword evidence="2" id="KW-1185">Reference proteome</keyword>
<evidence type="ECO:0000313" key="2">
    <source>
        <dbReference type="Proteomes" id="UP001167357"/>
    </source>
</evidence>
<comment type="caution">
    <text evidence="1">The sequence shown here is derived from an EMBL/GenBank/DDBJ whole genome shotgun (WGS) entry which is preliminary data.</text>
</comment>
<gene>
    <name evidence="1" type="ORF">M3O51_18650</name>
</gene>
<proteinExistence type="predicted"/>
<sequence length="79" mass="8938">MNLRRIVTATAVFRCFLKIARDLSHCGVGSIICVQREIGLIAGSFVWLHMLVTLRVFAQRVLQAAIAPRFASMRERYTS</sequence>
<evidence type="ECO:0008006" key="3">
    <source>
        <dbReference type="Google" id="ProtNLM"/>
    </source>
</evidence>
<dbReference type="EMBL" id="JAMBED010000064">
    <property type="protein sequence ID" value="MCL1553265.1"/>
    <property type="molecule type" value="Genomic_DNA"/>
</dbReference>
<evidence type="ECO:0000313" key="1">
    <source>
        <dbReference type="EMBL" id="MCL1553265.1"/>
    </source>
</evidence>
<dbReference type="RefSeq" id="WP_249048417.1">
    <property type="nucleotide sequence ID" value="NZ_JAMBEC010000060.1"/>
</dbReference>
<accession>A0ABT0LV94</accession>
<dbReference type="Proteomes" id="UP001167357">
    <property type="component" value="Unassembled WGS sequence"/>
</dbReference>
<name>A0ABT0LV94_9XANT</name>